<reference evidence="2 3" key="1">
    <citation type="submission" date="2020-09" db="EMBL/GenBank/DDBJ databases">
        <title>De no assembly of potato wild relative species, Solanum commersonii.</title>
        <authorList>
            <person name="Cho K."/>
        </authorList>
    </citation>
    <scope>NUCLEOTIDE SEQUENCE [LARGE SCALE GENOMIC DNA]</scope>
    <source>
        <strain evidence="2">LZ3.2</strain>
        <tissue evidence="2">Leaf</tissue>
    </source>
</reference>
<keyword evidence="3" id="KW-1185">Reference proteome</keyword>
<evidence type="ECO:0000256" key="1">
    <source>
        <dbReference type="SAM" id="MobiDB-lite"/>
    </source>
</evidence>
<feature type="region of interest" description="Disordered" evidence="1">
    <location>
        <begin position="1"/>
        <end position="30"/>
    </location>
</feature>
<organism evidence="2 3">
    <name type="scientific">Solanum commersonii</name>
    <name type="common">Commerson's wild potato</name>
    <name type="synonym">Commerson's nightshade</name>
    <dbReference type="NCBI Taxonomy" id="4109"/>
    <lineage>
        <taxon>Eukaryota</taxon>
        <taxon>Viridiplantae</taxon>
        <taxon>Streptophyta</taxon>
        <taxon>Embryophyta</taxon>
        <taxon>Tracheophyta</taxon>
        <taxon>Spermatophyta</taxon>
        <taxon>Magnoliopsida</taxon>
        <taxon>eudicotyledons</taxon>
        <taxon>Gunneridae</taxon>
        <taxon>Pentapetalae</taxon>
        <taxon>asterids</taxon>
        <taxon>lamiids</taxon>
        <taxon>Solanales</taxon>
        <taxon>Solanaceae</taxon>
        <taxon>Solanoideae</taxon>
        <taxon>Solaneae</taxon>
        <taxon>Solanum</taxon>
    </lineage>
</organism>
<accession>A0A9J6ALR1</accession>
<feature type="region of interest" description="Disordered" evidence="1">
    <location>
        <begin position="35"/>
        <end position="54"/>
    </location>
</feature>
<feature type="compositionally biased region" description="Polar residues" evidence="1">
    <location>
        <begin position="7"/>
        <end position="16"/>
    </location>
</feature>
<evidence type="ECO:0000313" key="2">
    <source>
        <dbReference type="EMBL" id="KAG5625566.1"/>
    </source>
</evidence>
<dbReference type="Proteomes" id="UP000824120">
    <property type="component" value="Chromosome 2"/>
</dbReference>
<evidence type="ECO:0000313" key="3">
    <source>
        <dbReference type="Proteomes" id="UP000824120"/>
    </source>
</evidence>
<proteinExistence type="predicted"/>
<name>A0A9J6ALR1_SOLCO</name>
<gene>
    <name evidence="2" type="ORF">H5410_010784</name>
</gene>
<comment type="caution">
    <text evidence="2">The sequence shown here is derived from an EMBL/GenBank/DDBJ whole genome shotgun (WGS) entry which is preliminary data.</text>
</comment>
<dbReference type="AlphaFoldDB" id="A0A9J6ALR1"/>
<dbReference type="EMBL" id="JACXVP010000002">
    <property type="protein sequence ID" value="KAG5625566.1"/>
    <property type="molecule type" value="Genomic_DNA"/>
</dbReference>
<protein>
    <submittedName>
        <fullName evidence="2">Uncharacterized protein</fullName>
    </submittedName>
</protein>
<sequence>MLAKNNLGCSNFTDFPNSNSQQSGRNNNVLDHVAMQNETTGNKHGKANAYDNGLAPHHIDTISRVCQ</sequence>
<feature type="compositionally biased region" description="Low complexity" evidence="1">
    <location>
        <begin position="17"/>
        <end position="28"/>
    </location>
</feature>